<dbReference type="InterPro" id="IPR015495">
    <property type="entry name" value="Myb_TF_plants"/>
</dbReference>
<feature type="domain" description="Myb-like" evidence="5">
    <location>
        <begin position="10"/>
        <end position="62"/>
    </location>
</feature>
<dbReference type="SMART" id="SM00717">
    <property type="entry name" value="SANT"/>
    <property type="match status" value="2"/>
</dbReference>
<dbReference type="Proteomes" id="UP000824469">
    <property type="component" value="Unassembled WGS sequence"/>
</dbReference>
<dbReference type="PANTHER" id="PTHR47999">
    <property type="entry name" value="TRANSCRIPTION FACTOR MYB8-RELATED-RELATED"/>
    <property type="match status" value="1"/>
</dbReference>
<dbReference type="CDD" id="cd00167">
    <property type="entry name" value="SANT"/>
    <property type="match status" value="2"/>
</dbReference>
<keyword evidence="8" id="KW-1185">Reference proteome</keyword>
<evidence type="ECO:0000256" key="4">
    <source>
        <dbReference type="ARBA" id="ARBA00023242"/>
    </source>
</evidence>
<proteinExistence type="predicted"/>
<evidence type="ECO:0000256" key="3">
    <source>
        <dbReference type="ARBA" id="ARBA00023125"/>
    </source>
</evidence>
<gene>
    <name evidence="7" type="ORF">KI387_030753</name>
</gene>
<dbReference type="InterPro" id="IPR001005">
    <property type="entry name" value="SANT/Myb"/>
</dbReference>
<protein>
    <submittedName>
        <fullName evidence="7">Uncharacterized protein</fullName>
    </submittedName>
</protein>
<accession>A0AA38CH15</accession>
<dbReference type="InterPro" id="IPR017930">
    <property type="entry name" value="Myb_dom"/>
</dbReference>
<evidence type="ECO:0000313" key="8">
    <source>
        <dbReference type="Proteomes" id="UP000824469"/>
    </source>
</evidence>
<evidence type="ECO:0000256" key="1">
    <source>
        <dbReference type="ARBA" id="ARBA00004123"/>
    </source>
</evidence>
<dbReference type="InterPro" id="IPR009057">
    <property type="entry name" value="Homeodomain-like_sf"/>
</dbReference>
<dbReference type="GO" id="GO:0005634">
    <property type="term" value="C:nucleus"/>
    <property type="evidence" value="ECO:0007669"/>
    <property type="project" value="UniProtKB-SubCell"/>
</dbReference>
<keyword evidence="3" id="KW-0238">DNA-binding</keyword>
<name>A0AA38CH15_TAXCH</name>
<dbReference type="FunFam" id="1.10.10.60:FF:000001">
    <property type="entry name" value="MYB-related transcription factor"/>
    <property type="match status" value="1"/>
</dbReference>
<dbReference type="Pfam" id="PF00249">
    <property type="entry name" value="Myb_DNA-binding"/>
    <property type="match status" value="2"/>
</dbReference>
<dbReference type="GO" id="GO:0003677">
    <property type="term" value="F:DNA binding"/>
    <property type="evidence" value="ECO:0007669"/>
    <property type="project" value="UniProtKB-KW"/>
</dbReference>
<feature type="domain" description="HTH myb-type" evidence="6">
    <location>
        <begin position="14"/>
        <end position="62"/>
    </location>
</feature>
<evidence type="ECO:0000259" key="5">
    <source>
        <dbReference type="PROSITE" id="PS50090"/>
    </source>
</evidence>
<keyword evidence="4" id="KW-0539">Nucleus</keyword>
<evidence type="ECO:0000313" key="7">
    <source>
        <dbReference type="EMBL" id="KAH9299071.1"/>
    </source>
</evidence>
<keyword evidence="2" id="KW-0677">Repeat</keyword>
<comment type="subcellular location">
    <subcellularLocation>
        <location evidence="1">Nucleus</location>
    </subcellularLocation>
</comment>
<sequence>MGRAPCCSKVSGFQRGAWTAQEDTILREYVTIHGEIGWGTLAKQTGLKRCAKSCRFRWLNYLRPGIKRGNISTDEEDLILRLHALLGNRWSLIAGRLPGRTDNEIKNYWNTHLSKKSLLQEKEAIKSKPAPPAGDCLFNSNVCHSNYMSPSDNSNRQELTPSDEEQIVRTSKLLSELMEEMMTEDDSHLMDLTMNKNSAELAYPSFDINNQCSPRCMPNLVDTQFRHSAPCTENEHYESLLHWNGLLSGNSDLLICPSDSPVDFRIQALDATPDNYLEQMSTENFTVAVDAGMVEFYKREQQGDWASELRYVQT</sequence>
<dbReference type="AlphaFoldDB" id="A0AA38CH15"/>
<organism evidence="7 8">
    <name type="scientific">Taxus chinensis</name>
    <name type="common">Chinese yew</name>
    <name type="synonym">Taxus wallichiana var. chinensis</name>
    <dbReference type="NCBI Taxonomy" id="29808"/>
    <lineage>
        <taxon>Eukaryota</taxon>
        <taxon>Viridiplantae</taxon>
        <taxon>Streptophyta</taxon>
        <taxon>Embryophyta</taxon>
        <taxon>Tracheophyta</taxon>
        <taxon>Spermatophyta</taxon>
        <taxon>Pinopsida</taxon>
        <taxon>Pinidae</taxon>
        <taxon>Conifers II</taxon>
        <taxon>Cupressales</taxon>
        <taxon>Taxaceae</taxon>
        <taxon>Taxus</taxon>
    </lineage>
</organism>
<dbReference type="EMBL" id="JAHRHJ020000010">
    <property type="protein sequence ID" value="KAH9299071.1"/>
    <property type="molecule type" value="Genomic_DNA"/>
</dbReference>
<evidence type="ECO:0000259" key="6">
    <source>
        <dbReference type="PROSITE" id="PS51294"/>
    </source>
</evidence>
<dbReference type="PANTHER" id="PTHR47999:SF96">
    <property type="entry name" value="TRANSCRIPTION REPRESSOR MYB6-LIKE"/>
    <property type="match status" value="1"/>
</dbReference>
<dbReference type="Gene3D" id="1.10.10.60">
    <property type="entry name" value="Homeodomain-like"/>
    <property type="match status" value="2"/>
</dbReference>
<feature type="domain" description="Myb-like" evidence="5">
    <location>
        <begin position="63"/>
        <end position="113"/>
    </location>
</feature>
<feature type="domain" description="HTH myb-type" evidence="6">
    <location>
        <begin position="63"/>
        <end position="117"/>
    </location>
</feature>
<dbReference type="PROSITE" id="PS50090">
    <property type="entry name" value="MYB_LIKE"/>
    <property type="match status" value="2"/>
</dbReference>
<dbReference type="SUPFAM" id="SSF46689">
    <property type="entry name" value="Homeodomain-like"/>
    <property type="match status" value="1"/>
</dbReference>
<evidence type="ECO:0000256" key="2">
    <source>
        <dbReference type="ARBA" id="ARBA00022737"/>
    </source>
</evidence>
<comment type="caution">
    <text evidence="7">The sequence shown here is derived from an EMBL/GenBank/DDBJ whole genome shotgun (WGS) entry which is preliminary data.</text>
</comment>
<dbReference type="PROSITE" id="PS51294">
    <property type="entry name" value="HTH_MYB"/>
    <property type="match status" value="2"/>
</dbReference>
<reference evidence="7 8" key="1">
    <citation type="journal article" date="2021" name="Nat. Plants">
        <title>The Taxus genome provides insights into paclitaxel biosynthesis.</title>
        <authorList>
            <person name="Xiong X."/>
            <person name="Gou J."/>
            <person name="Liao Q."/>
            <person name="Li Y."/>
            <person name="Zhou Q."/>
            <person name="Bi G."/>
            <person name="Li C."/>
            <person name="Du R."/>
            <person name="Wang X."/>
            <person name="Sun T."/>
            <person name="Guo L."/>
            <person name="Liang H."/>
            <person name="Lu P."/>
            <person name="Wu Y."/>
            <person name="Zhang Z."/>
            <person name="Ro D.K."/>
            <person name="Shang Y."/>
            <person name="Huang S."/>
            <person name="Yan J."/>
        </authorList>
    </citation>
    <scope>NUCLEOTIDE SEQUENCE [LARGE SCALE GENOMIC DNA]</scope>
    <source>
        <strain evidence="7">Ta-2019</strain>
    </source>
</reference>